<dbReference type="PROSITE" id="PS00622">
    <property type="entry name" value="HTH_LUXR_1"/>
    <property type="match status" value="1"/>
</dbReference>
<evidence type="ECO:0000313" key="6">
    <source>
        <dbReference type="Proteomes" id="UP000011863"/>
    </source>
</evidence>
<keyword evidence="1" id="KW-0805">Transcription regulation</keyword>
<name>A0A6C7EFV0_ILUCY</name>
<dbReference type="InterPro" id="IPR027417">
    <property type="entry name" value="P-loop_NTPase"/>
</dbReference>
<dbReference type="Pfam" id="PF00196">
    <property type="entry name" value="GerE"/>
    <property type="match status" value="1"/>
</dbReference>
<dbReference type="PRINTS" id="PR00038">
    <property type="entry name" value="HTHLUXR"/>
</dbReference>
<dbReference type="InterPro" id="IPR036388">
    <property type="entry name" value="WH-like_DNA-bd_sf"/>
</dbReference>
<dbReference type="KEGG" id="aym:YM304_35810"/>
<dbReference type="InterPro" id="IPR000792">
    <property type="entry name" value="Tscrpt_reg_LuxR_C"/>
</dbReference>
<dbReference type="PROSITE" id="PS50043">
    <property type="entry name" value="HTH_LUXR_2"/>
    <property type="match status" value="1"/>
</dbReference>
<organism evidence="5 6">
    <name type="scientific">Ilumatobacter coccineus (strain NBRC 103263 / KCTC 29153 / YM16-304)</name>
    <dbReference type="NCBI Taxonomy" id="1313172"/>
    <lineage>
        <taxon>Bacteria</taxon>
        <taxon>Bacillati</taxon>
        <taxon>Actinomycetota</taxon>
        <taxon>Acidimicrobiia</taxon>
        <taxon>Acidimicrobiales</taxon>
        <taxon>Ilumatobacteraceae</taxon>
        <taxon>Ilumatobacter</taxon>
    </lineage>
</organism>
<sequence length="744" mass="79088">MPRWSERLLVVGHGGTGRTTHARTWADDAVRHVDGPVAWIRGSFEHYADPTSAASERSRSEALSTIEHAVALAVDDAHWLHDDVVDALVSRSADAAVCAALAPWPDSSPLQRLASALTARDPAVHLGPMNTDEVADVQRDGPVTDVPTDALLRFTSGSPALTRLCVDHQWSGDSDDVPAAVVDAVVRLARQSGHDVVQLLQLMALGLRLDDAVAAVLPLRDDAERRLRASGLVADDRPLGVVTTALRHDLTRTDRQALGALVADAGVAASADVRAQIDLTSTDVARRAAAAFRLGHPDAERLVVSALATSRDAEVTELRFGIDMRSMRWSEAAATDNSGFAALARAFAADIDDVREHPADRDIADQLRVMMLEHARGASDVAMAIGADAVERAHALDFAQPLGWSPAAVGALVALGAGDARTARSWALHAIDTNASGDGEQRCHRLIAALAGIALNEFSEALDLVRHGADLDWALRDRFLLAAIDASIARRSGDTARLRSAWQQCEPLLVGQPVSWVLADPLLEVLCAGARLGDLRRVDPAAERLVEQLRQLPADGPGAATSCWLRLHLAIATDDWTAVAEHAGELAALRDGDRRSTARIAAGRAWGQIATVRASEGDGAGIDLAAVDDAVDRLVAVDDAWEASRLLGQAALDHGDAAVARGLLERARNLVTDPVETADGLIAAGLSEREADVARLVADGRTYKDIGAQLFISAKTVEHHVARIRQRLGAGTRAEMLATIREMT</sequence>
<dbReference type="PANTHER" id="PTHR44688">
    <property type="entry name" value="DNA-BINDING TRANSCRIPTIONAL ACTIVATOR DEVR_DOSR"/>
    <property type="match status" value="1"/>
</dbReference>
<dbReference type="SUPFAM" id="SSF52540">
    <property type="entry name" value="P-loop containing nucleoside triphosphate hydrolases"/>
    <property type="match status" value="1"/>
</dbReference>
<reference evidence="5 6" key="1">
    <citation type="journal article" date="2013" name="Int. J. Syst. Evol. Microbiol.">
        <title>Ilumatobacter nonamiense sp. nov. and Ilumatobacter coccineum sp. nov., isolated from seashore sand.</title>
        <authorList>
            <person name="Matsumoto A."/>
            <person name="Kasai H."/>
            <person name="Matsuo Y."/>
            <person name="Shizuri Y."/>
            <person name="Ichikawa N."/>
            <person name="Fujita N."/>
            <person name="Omura S."/>
            <person name="Takahashi Y."/>
        </authorList>
    </citation>
    <scope>NUCLEOTIDE SEQUENCE [LARGE SCALE GENOMIC DNA]</scope>
    <source>
        <strain evidence="6">NBRC 103263 / KCTC 29153 / YM16-304</strain>
    </source>
</reference>
<keyword evidence="3" id="KW-0804">Transcription</keyword>
<evidence type="ECO:0000313" key="5">
    <source>
        <dbReference type="EMBL" id="BAN03895.1"/>
    </source>
</evidence>
<dbReference type="SUPFAM" id="SSF46894">
    <property type="entry name" value="C-terminal effector domain of the bipartite response regulators"/>
    <property type="match status" value="1"/>
</dbReference>
<dbReference type="RefSeq" id="WP_015443142.1">
    <property type="nucleotide sequence ID" value="NC_020520.1"/>
</dbReference>
<dbReference type="InterPro" id="IPR016032">
    <property type="entry name" value="Sig_transdc_resp-reg_C-effctor"/>
</dbReference>
<protein>
    <submittedName>
        <fullName evidence="5">Putative LuxR family transcriptional regulator</fullName>
    </submittedName>
</protein>
<feature type="domain" description="HTH luxR-type" evidence="4">
    <location>
        <begin position="679"/>
        <end position="744"/>
    </location>
</feature>
<dbReference type="EMBL" id="AP012057">
    <property type="protein sequence ID" value="BAN03895.1"/>
    <property type="molecule type" value="Genomic_DNA"/>
</dbReference>
<keyword evidence="2" id="KW-0238">DNA-binding</keyword>
<evidence type="ECO:0000256" key="2">
    <source>
        <dbReference type="ARBA" id="ARBA00023125"/>
    </source>
</evidence>
<dbReference type="Gene3D" id="1.10.10.10">
    <property type="entry name" value="Winged helix-like DNA-binding domain superfamily/Winged helix DNA-binding domain"/>
    <property type="match status" value="1"/>
</dbReference>
<evidence type="ECO:0000256" key="3">
    <source>
        <dbReference type="ARBA" id="ARBA00023163"/>
    </source>
</evidence>
<dbReference type="AlphaFoldDB" id="A0A6C7EFV0"/>
<evidence type="ECO:0000259" key="4">
    <source>
        <dbReference type="PROSITE" id="PS50043"/>
    </source>
</evidence>
<gene>
    <name evidence="5" type="ORF">YM304_35810</name>
</gene>
<dbReference type="CDD" id="cd06170">
    <property type="entry name" value="LuxR_C_like"/>
    <property type="match status" value="1"/>
</dbReference>
<dbReference type="SMART" id="SM00421">
    <property type="entry name" value="HTH_LUXR"/>
    <property type="match status" value="1"/>
</dbReference>
<dbReference type="OrthoDB" id="4811808at2"/>
<dbReference type="Proteomes" id="UP000011863">
    <property type="component" value="Chromosome"/>
</dbReference>
<accession>A0A6C7EFV0</accession>
<proteinExistence type="predicted"/>
<keyword evidence="6" id="KW-1185">Reference proteome</keyword>
<dbReference type="GO" id="GO:0003677">
    <property type="term" value="F:DNA binding"/>
    <property type="evidence" value="ECO:0007669"/>
    <property type="project" value="UniProtKB-KW"/>
</dbReference>
<dbReference type="GO" id="GO:0006355">
    <property type="term" value="P:regulation of DNA-templated transcription"/>
    <property type="evidence" value="ECO:0007669"/>
    <property type="project" value="InterPro"/>
</dbReference>
<dbReference type="PANTHER" id="PTHR44688:SF16">
    <property type="entry name" value="DNA-BINDING TRANSCRIPTIONAL ACTIVATOR DEVR_DOSR"/>
    <property type="match status" value="1"/>
</dbReference>
<evidence type="ECO:0000256" key="1">
    <source>
        <dbReference type="ARBA" id="ARBA00023015"/>
    </source>
</evidence>